<evidence type="ECO:0000256" key="1">
    <source>
        <dbReference type="ARBA" id="ARBA00011063"/>
    </source>
</evidence>
<feature type="domain" description="Phosphotyrosine protein phosphatase I" evidence="6">
    <location>
        <begin position="2"/>
        <end position="141"/>
    </location>
</feature>
<dbReference type="Proteomes" id="UP001189757">
    <property type="component" value="Unassembled WGS sequence"/>
</dbReference>
<name>A0ABN9JHY2_9RALS</name>
<dbReference type="EMBL" id="CATZLL010000004">
    <property type="protein sequence ID" value="CAJ0812382.1"/>
    <property type="molecule type" value="Genomic_DNA"/>
</dbReference>
<dbReference type="InterPro" id="IPR017867">
    <property type="entry name" value="Tyr_phospatase_low_mol_wt"/>
</dbReference>
<evidence type="ECO:0000256" key="5">
    <source>
        <dbReference type="ARBA" id="ARBA00051722"/>
    </source>
</evidence>
<evidence type="ECO:0000259" key="6">
    <source>
        <dbReference type="SMART" id="SM00226"/>
    </source>
</evidence>
<evidence type="ECO:0000256" key="3">
    <source>
        <dbReference type="ARBA" id="ARBA00022801"/>
    </source>
</evidence>
<dbReference type="PANTHER" id="PTHR11717">
    <property type="entry name" value="LOW MOLECULAR WEIGHT PROTEIN TYROSINE PHOSPHATASE"/>
    <property type="match status" value="1"/>
</dbReference>
<dbReference type="SUPFAM" id="SSF52788">
    <property type="entry name" value="Phosphotyrosine protein phosphatases I"/>
    <property type="match status" value="1"/>
</dbReference>
<accession>A0ABN9JHY2</accession>
<protein>
    <recommendedName>
        <fullName evidence="2">protein-tyrosine-phosphatase</fullName>
        <ecNumber evidence="2">3.1.3.48</ecNumber>
    </recommendedName>
</protein>
<proteinExistence type="inferred from homology"/>
<dbReference type="InterPro" id="IPR036196">
    <property type="entry name" value="Ptyr_pPase_sf"/>
</dbReference>
<dbReference type="EC" id="3.1.3.48" evidence="2"/>
<sequence length="154" mass="17089">MHSVLVVCVGNVCRSPMAEELLRRALAAGPALSVTVESAGTHAPGGLPADEHAVEVMHRHGMDIDAHRSRLLTAPLCAQFDLILTMDRSQRSEIIRRFPNAGGKVFTLDDHPVPDPFGRPEHVFVECFHQMALAVDRWQSRIRMLAKPNRGIQR</sequence>
<reference evidence="7 8" key="1">
    <citation type="submission" date="2023-07" db="EMBL/GenBank/DDBJ databases">
        <authorList>
            <person name="Peeters C."/>
        </authorList>
    </citation>
    <scope>NUCLEOTIDE SEQUENCE [LARGE SCALE GENOMIC DNA]</scope>
    <source>
        <strain evidence="7 8">LMG 18101</strain>
    </source>
</reference>
<comment type="similarity">
    <text evidence="1">Belongs to the low molecular weight phosphotyrosine protein phosphatase family.</text>
</comment>
<dbReference type="PANTHER" id="PTHR11717:SF31">
    <property type="entry name" value="LOW MOLECULAR WEIGHT PROTEIN-TYROSINE-PHOSPHATASE ETP-RELATED"/>
    <property type="match status" value="1"/>
</dbReference>
<comment type="catalytic activity">
    <reaction evidence="5">
        <text>O-phospho-L-tyrosyl-[protein] + H2O = L-tyrosyl-[protein] + phosphate</text>
        <dbReference type="Rhea" id="RHEA:10684"/>
        <dbReference type="Rhea" id="RHEA-COMP:10136"/>
        <dbReference type="Rhea" id="RHEA-COMP:20101"/>
        <dbReference type="ChEBI" id="CHEBI:15377"/>
        <dbReference type="ChEBI" id="CHEBI:43474"/>
        <dbReference type="ChEBI" id="CHEBI:46858"/>
        <dbReference type="ChEBI" id="CHEBI:61978"/>
        <dbReference type="EC" id="3.1.3.48"/>
    </reaction>
</comment>
<organism evidence="7 8">
    <name type="scientific">Ralstonia flaminis</name>
    <dbReference type="NCBI Taxonomy" id="3058597"/>
    <lineage>
        <taxon>Bacteria</taxon>
        <taxon>Pseudomonadati</taxon>
        <taxon>Pseudomonadota</taxon>
        <taxon>Betaproteobacteria</taxon>
        <taxon>Burkholderiales</taxon>
        <taxon>Burkholderiaceae</taxon>
        <taxon>Ralstonia</taxon>
    </lineage>
</organism>
<dbReference type="SMART" id="SM00226">
    <property type="entry name" value="LMWPc"/>
    <property type="match status" value="1"/>
</dbReference>
<comment type="caution">
    <text evidence="7">The sequence shown here is derived from an EMBL/GenBank/DDBJ whole genome shotgun (WGS) entry which is preliminary data.</text>
</comment>
<dbReference type="InterPro" id="IPR023485">
    <property type="entry name" value="Ptyr_pPase"/>
</dbReference>
<keyword evidence="8" id="KW-1185">Reference proteome</keyword>
<keyword evidence="4" id="KW-0904">Protein phosphatase</keyword>
<keyword evidence="3 7" id="KW-0378">Hydrolase</keyword>
<evidence type="ECO:0000256" key="2">
    <source>
        <dbReference type="ARBA" id="ARBA00013064"/>
    </source>
</evidence>
<dbReference type="Gene3D" id="3.40.50.2300">
    <property type="match status" value="1"/>
</dbReference>
<evidence type="ECO:0000313" key="8">
    <source>
        <dbReference type="Proteomes" id="UP001189757"/>
    </source>
</evidence>
<dbReference type="Pfam" id="PF01451">
    <property type="entry name" value="LMWPc"/>
    <property type="match status" value="1"/>
</dbReference>
<dbReference type="CDD" id="cd16343">
    <property type="entry name" value="LMWPTP"/>
    <property type="match status" value="1"/>
</dbReference>
<dbReference type="PRINTS" id="PR00719">
    <property type="entry name" value="LMWPTPASE"/>
</dbReference>
<gene>
    <name evidence="7" type="primary">ptp</name>
    <name evidence="7" type="ORF">LMG18101_01548</name>
</gene>
<dbReference type="GO" id="GO:0004725">
    <property type="term" value="F:protein tyrosine phosphatase activity"/>
    <property type="evidence" value="ECO:0007669"/>
    <property type="project" value="UniProtKB-EC"/>
</dbReference>
<evidence type="ECO:0000256" key="4">
    <source>
        <dbReference type="ARBA" id="ARBA00022912"/>
    </source>
</evidence>
<evidence type="ECO:0000313" key="7">
    <source>
        <dbReference type="EMBL" id="CAJ0812382.1"/>
    </source>
</evidence>
<dbReference type="RefSeq" id="WP_199027609.1">
    <property type="nucleotide sequence ID" value="NZ_CATZLL010000004.1"/>
</dbReference>
<dbReference type="InterPro" id="IPR050438">
    <property type="entry name" value="LMW_PTPase"/>
</dbReference>